<accession>F2NB68</accession>
<dbReference type="SUPFAM" id="SSF46785">
    <property type="entry name" value="Winged helix' DNA-binding domain"/>
    <property type="match status" value="1"/>
</dbReference>
<protein>
    <submittedName>
        <fullName evidence="2">ROK family protein</fullName>
    </submittedName>
</protein>
<dbReference type="OrthoDB" id="9810372at2"/>
<evidence type="ECO:0000256" key="1">
    <source>
        <dbReference type="ARBA" id="ARBA00006479"/>
    </source>
</evidence>
<dbReference type="PANTHER" id="PTHR18964:SF149">
    <property type="entry name" value="BIFUNCTIONAL UDP-N-ACETYLGLUCOSAMINE 2-EPIMERASE_N-ACETYLMANNOSAMINE KINASE"/>
    <property type="match status" value="1"/>
</dbReference>
<gene>
    <name evidence="2" type="ordered locus">Corgl_1723</name>
</gene>
<dbReference type="HOGENOM" id="CLU_036604_13_2_11"/>
<comment type="similarity">
    <text evidence="1">Belongs to the ROK (NagC/XylR) family.</text>
</comment>
<dbReference type="Gene3D" id="1.10.10.10">
    <property type="entry name" value="Winged helix-like DNA-binding domain superfamily/Winged helix DNA-binding domain"/>
    <property type="match status" value="1"/>
</dbReference>
<dbReference type="KEGG" id="cgo:Corgl_1723"/>
<dbReference type="STRING" id="700015.Corgl_1723"/>
<evidence type="ECO:0000313" key="2">
    <source>
        <dbReference type="EMBL" id="AEB07819.1"/>
    </source>
</evidence>
<dbReference type="SUPFAM" id="SSF53067">
    <property type="entry name" value="Actin-like ATPase domain"/>
    <property type="match status" value="2"/>
</dbReference>
<dbReference type="AlphaFoldDB" id="F2NB68"/>
<dbReference type="eggNOG" id="COG1940">
    <property type="taxonomic scope" value="Bacteria"/>
</dbReference>
<dbReference type="Pfam" id="PF00480">
    <property type="entry name" value="ROK"/>
    <property type="match status" value="1"/>
</dbReference>
<sequence>MSTLKSINQDDLRNHNLSVVLDTILRSQEPMSRAELAKATGLTRATMSLLISMLLREKILYEGSPISAATYGRPSTPLMIAGGRICGIGLQINTDGYGYMILDLNGDVVSERWISASIGHVRAEDIFSELNRLVSEGEGLIRQRGYHVAGAGLALPGLVTDGFCLLTARNLGWEQLDLRQFDLVERLGARADNEANLAAIAQIPGYAVQRVDGGVVGPSDSFLYISTDIGIGGAVVHHGRVSSGDHGFAGELGHVSVQMNGPICACGRRGCVEAYAGRRALVESAGIATGEDAVRIEAIGEVLMRWNEGDPKAVKAVDTAVDALASVMASAINMVDVDTVVLGGLWERFGPALAQEIEDRLQPQLLGAPVVRGHVAMPYINDRPALQGAAELGLRRFLNDPLPLIDK</sequence>
<dbReference type="InterPro" id="IPR036388">
    <property type="entry name" value="WH-like_DNA-bd_sf"/>
</dbReference>
<dbReference type="InterPro" id="IPR043129">
    <property type="entry name" value="ATPase_NBD"/>
</dbReference>
<proteinExistence type="inferred from homology"/>
<dbReference type="InterPro" id="IPR000600">
    <property type="entry name" value="ROK"/>
</dbReference>
<dbReference type="Gene3D" id="3.30.420.40">
    <property type="match status" value="2"/>
</dbReference>
<dbReference type="InterPro" id="IPR036390">
    <property type="entry name" value="WH_DNA-bd_sf"/>
</dbReference>
<name>F2NB68_CORGP</name>
<dbReference type="EMBL" id="CP002628">
    <property type="protein sequence ID" value="AEB07819.1"/>
    <property type="molecule type" value="Genomic_DNA"/>
</dbReference>
<reference evidence="3" key="1">
    <citation type="journal article" date="2013" name="Stand. Genomic Sci.">
        <title>Complete genome sequence of Coriobacterium glomerans type strain (PW2(T)) from the midgut of Pyrrhocoris apterus L. (red soldier bug).</title>
        <authorList>
            <person name="Stackebrandt E."/>
            <person name="Zeytun A."/>
            <person name="Lapidus A."/>
            <person name="Nolan M."/>
            <person name="Lucas S."/>
            <person name="Hammon N."/>
            <person name="Deshpande S."/>
            <person name="Cheng J.F."/>
            <person name="Tapia R."/>
            <person name="Goodwin L.A."/>
            <person name="Pitluck S."/>
            <person name="Liolios K."/>
            <person name="Pagani I."/>
            <person name="Ivanova N."/>
            <person name="Mavromatis K."/>
            <person name="Mikhailova N."/>
            <person name="Huntemann M."/>
            <person name="Pati A."/>
            <person name="Chen A."/>
            <person name="Palaniappan K."/>
            <person name="Chang Y.J."/>
            <person name="Land M."/>
            <person name="Hauser L."/>
            <person name="Rohde M."/>
            <person name="Pukall R."/>
            <person name="Goker M."/>
            <person name="Detter J.C."/>
            <person name="Woyke T."/>
            <person name="Bristow J."/>
            <person name="Eisen J.A."/>
            <person name="Markowitz V."/>
            <person name="Hugenholtz P."/>
            <person name="Kyrpides N.C."/>
            <person name="Klenk H.P."/>
        </authorList>
    </citation>
    <scope>NUCLEOTIDE SEQUENCE</scope>
    <source>
        <strain evidence="3">ATCC 49209 / DSM 20642 / JCM 10262 / PW2</strain>
    </source>
</reference>
<dbReference type="PANTHER" id="PTHR18964">
    <property type="entry name" value="ROK (REPRESSOR, ORF, KINASE) FAMILY"/>
    <property type="match status" value="1"/>
</dbReference>
<keyword evidence="3" id="KW-1185">Reference proteome</keyword>
<evidence type="ECO:0000313" key="3">
    <source>
        <dbReference type="Proteomes" id="UP000006851"/>
    </source>
</evidence>
<dbReference type="Proteomes" id="UP000006851">
    <property type="component" value="Chromosome"/>
</dbReference>
<organism evidence="2 3">
    <name type="scientific">Coriobacterium glomerans (strain ATCC 49209 / DSM 20642 / JCM 10262 / PW2)</name>
    <dbReference type="NCBI Taxonomy" id="700015"/>
    <lineage>
        <taxon>Bacteria</taxon>
        <taxon>Bacillati</taxon>
        <taxon>Actinomycetota</taxon>
        <taxon>Coriobacteriia</taxon>
        <taxon>Coriobacteriales</taxon>
        <taxon>Coriobacteriaceae</taxon>
        <taxon>Coriobacterium</taxon>
    </lineage>
</organism>
<dbReference type="RefSeq" id="WP_013709561.1">
    <property type="nucleotide sequence ID" value="NC_015389.1"/>
</dbReference>